<feature type="region of interest" description="Disordered" evidence="1">
    <location>
        <begin position="25"/>
        <end position="50"/>
    </location>
</feature>
<dbReference type="GeneID" id="19303037"/>
<proteinExistence type="predicted"/>
<feature type="compositionally biased region" description="Basic and acidic residues" evidence="1">
    <location>
        <begin position="33"/>
        <end position="43"/>
    </location>
</feature>
<feature type="compositionally biased region" description="Low complexity" evidence="1">
    <location>
        <begin position="139"/>
        <end position="152"/>
    </location>
</feature>
<dbReference type="AlphaFoldDB" id="S7PR50"/>
<dbReference type="HOGENOM" id="CLU_1454569_0_0_1"/>
<evidence type="ECO:0000256" key="1">
    <source>
        <dbReference type="SAM" id="MobiDB-lite"/>
    </source>
</evidence>
<dbReference type="EMBL" id="KB469450">
    <property type="protein sequence ID" value="EPQ49953.1"/>
    <property type="molecule type" value="Genomic_DNA"/>
</dbReference>
<accession>S7PR50</accession>
<organism evidence="2 3">
    <name type="scientific">Gloeophyllum trabeum (strain ATCC 11539 / FP-39264 / Madison 617)</name>
    <name type="common">Brown rot fungus</name>
    <dbReference type="NCBI Taxonomy" id="670483"/>
    <lineage>
        <taxon>Eukaryota</taxon>
        <taxon>Fungi</taxon>
        <taxon>Dikarya</taxon>
        <taxon>Basidiomycota</taxon>
        <taxon>Agaricomycotina</taxon>
        <taxon>Agaricomycetes</taxon>
        <taxon>Gloeophyllales</taxon>
        <taxon>Gloeophyllaceae</taxon>
        <taxon>Gloeophyllum</taxon>
    </lineage>
</organism>
<reference evidence="2 3" key="1">
    <citation type="journal article" date="2012" name="Science">
        <title>The Paleozoic origin of enzymatic lignin decomposition reconstructed from 31 fungal genomes.</title>
        <authorList>
            <person name="Floudas D."/>
            <person name="Binder M."/>
            <person name="Riley R."/>
            <person name="Barry K."/>
            <person name="Blanchette R.A."/>
            <person name="Henrissat B."/>
            <person name="Martinez A.T."/>
            <person name="Otillar R."/>
            <person name="Spatafora J.W."/>
            <person name="Yadav J.S."/>
            <person name="Aerts A."/>
            <person name="Benoit I."/>
            <person name="Boyd A."/>
            <person name="Carlson A."/>
            <person name="Copeland A."/>
            <person name="Coutinho P.M."/>
            <person name="de Vries R.P."/>
            <person name="Ferreira P."/>
            <person name="Findley K."/>
            <person name="Foster B."/>
            <person name="Gaskell J."/>
            <person name="Glotzer D."/>
            <person name="Gorecki P."/>
            <person name="Heitman J."/>
            <person name="Hesse C."/>
            <person name="Hori C."/>
            <person name="Igarashi K."/>
            <person name="Jurgens J.A."/>
            <person name="Kallen N."/>
            <person name="Kersten P."/>
            <person name="Kohler A."/>
            <person name="Kuees U."/>
            <person name="Kumar T.K.A."/>
            <person name="Kuo A."/>
            <person name="LaButti K."/>
            <person name="Larrondo L.F."/>
            <person name="Lindquist E."/>
            <person name="Ling A."/>
            <person name="Lombard V."/>
            <person name="Lucas S."/>
            <person name="Lundell T."/>
            <person name="Martin R."/>
            <person name="McLaughlin D.J."/>
            <person name="Morgenstern I."/>
            <person name="Morin E."/>
            <person name="Murat C."/>
            <person name="Nagy L.G."/>
            <person name="Nolan M."/>
            <person name="Ohm R.A."/>
            <person name="Patyshakuliyeva A."/>
            <person name="Rokas A."/>
            <person name="Ruiz-Duenas F.J."/>
            <person name="Sabat G."/>
            <person name="Salamov A."/>
            <person name="Samejima M."/>
            <person name="Schmutz J."/>
            <person name="Slot J.C."/>
            <person name="St John F."/>
            <person name="Stenlid J."/>
            <person name="Sun H."/>
            <person name="Sun S."/>
            <person name="Syed K."/>
            <person name="Tsang A."/>
            <person name="Wiebenga A."/>
            <person name="Young D."/>
            <person name="Pisabarro A."/>
            <person name="Eastwood D.C."/>
            <person name="Martin F."/>
            <person name="Cullen D."/>
            <person name="Grigoriev I.V."/>
            <person name="Hibbett D.S."/>
        </authorList>
    </citation>
    <scope>NUCLEOTIDE SEQUENCE [LARGE SCALE GENOMIC DNA]</scope>
    <source>
        <strain evidence="2 3">ATCC 11539</strain>
    </source>
</reference>
<dbReference type="Proteomes" id="UP000030669">
    <property type="component" value="Unassembled WGS sequence"/>
</dbReference>
<feature type="compositionally biased region" description="Polar residues" evidence="1">
    <location>
        <begin position="127"/>
        <end position="138"/>
    </location>
</feature>
<gene>
    <name evidence="2" type="ORF">GLOTRDRAFT_134412</name>
</gene>
<protein>
    <submittedName>
        <fullName evidence="2">Uncharacterized protein</fullName>
    </submittedName>
</protein>
<name>S7PR50_GLOTA</name>
<feature type="region of interest" description="Disordered" evidence="1">
    <location>
        <begin position="124"/>
        <end position="186"/>
    </location>
</feature>
<evidence type="ECO:0000313" key="3">
    <source>
        <dbReference type="Proteomes" id="UP000030669"/>
    </source>
</evidence>
<dbReference type="RefSeq" id="XP_007871592.1">
    <property type="nucleotide sequence ID" value="XM_007873401.1"/>
</dbReference>
<evidence type="ECO:0000313" key="2">
    <source>
        <dbReference type="EMBL" id="EPQ49953.1"/>
    </source>
</evidence>
<dbReference type="KEGG" id="gtr:GLOTRDRAFT_134412"/>
<keyword evidence="3" id="KW-1185">Reference proteome</keyword>
<sequence length="186" mass="20088">MLTVIDILFTKVEATCLSSPQAMSSPINAGAKRITDPDEDPQRPRANPHIHHRNLGFNCLGAAIPRIDSVSEALPAFECREAALYEETTQEEKRSMLTELTNLPDGEEDLVATVVHPAIREMKARPQITSSLEVGTSNTSPTTSDDFLPTTPTDDDGASTVVGSGNSYVVHRTKGDVGRNHSPHDA</sequence>
<feature type="compositionally biased region" description="Basic and acidic residues" evidence="1">
    <location>
        <begin position="173"/>
        <end position="186"/>
    </location>
</feature>